<dbReference type="Pfam" id="PF00703">
    <property type="entry name" value="Glyco_hydro_2"/>
    <property type="match status" value="1"/>
</dbReference>
<keyword evidence="2 7" id="KW-0378">Hydrolase</keyword>
<feature type="domain" description="Beta-mannosidase-like galactose-binding" evidence="6">
    <location>
        <begin position="142"/>
        <end position="213"/>
    </location>
</feature>
<sequence length="1035" mass="116260">MNIKTEKMPKETDIFADIAAGSSLIQRDGLKTPALPEVNERSLSLKSSVSDQDFIVRVSRMSTAAELKAALAAERQKMKPFLNDFSPRQVELRKEHVFSECLWRVGAAGDAVDLGAAIKGEGNWEAVSIPHYGPPLGQAFTLYRVEFDAPDALAALPSQFLCFKAVDYICKPYLNGVCLGVHEGIFEPFEYEVTDVLKARGNVLLIYVENDFTMLGQAFAEGEIDGDKVYAATGLGYDDPSNGWHHCPAGMGIWQPFRLEGRSSLVISDLFIRPNENLDRIDVLVEVHNASEEQEIAVSLRFNLWGQNFEEEVCRDFIYHPTTVPQGGFGDLDKELPSESPMRVGGGKNYFRFSLPIDNAKIWHPDHPWLYRAQVDLLDVNEQVLDNASQQFGMRSFKQSETSVPKGKFFLNGEEIRLRGANTMGHLDMCVFRDEMDQLCDDILLARLTNMNFLRLTQHPVQKEVYEYCDRLGMMLQTDLPLFASIRHNQFWECVRQASAMEKLVRSHPSNILVSFINEPMPNGRGRPHRFIDREDMQSFFEMATCAVHRENPDRVIKCVDGDYDPPAKFGMPDNHCYCGWYLGHGIDLGRVHAGHWMPAKEGWHYGCGEFGAEGLDSFEVMDANYPESWGSLALNQVWNPSVITQSQTMNFHYLWYSTPETLAEWIDASQDHQEWVNRIMTDAFRRMDGMNTFAIHLFIDAWPAGWMKAIMDVNRTPKKSWFSYRDSLAPVAVSLRSDRASGFSGEEIPIELWVANDTNQTLEGATLAYQITQNGQLLASGTEEANIVVCAPRSQGNIMVTLPSVDQDDSIQVAAVLINKAGEAIHDTEMEIAVFAVELEEEEKSVCILGDEAIWTPFIESIGLRVCQNEDLKNADALLIVDEETNDTRDAIVKEAVVNGATAVYLSLPLGRYRINDSDIKIAKAGMGPRHFVSCQTKAAIVGGFSKNAFKFWYDESCGYTTPLLTSVIELEDSWETVLESGDGGWGRPWRPVPAAIERSDGKGVWRVCQVSLRNRVLTNPVARKFARRLFGAS</sequence>
<dbReference type="SUPFAM" id="SSF51445">
    <property type="entry name" value="(Trans)glycosidases"/>
    <property type="match status" value="1"/>
</dbReference>
<dbReference type="InterPro" id="IPR017853">
    <property type="entry name" value="GH"/>
</dbReference>
<keyword evidence="8" id="KW-1185">Reference proteome</keyword>
<dbReference type="InterPro" id="IPR036156">
    <property type="entry name" value="Beta-gal/glucu_dom_sf"/>
</dbReference>
<dbReference type="SUPFAM" id="SSF49303">
    <property type="entry name" value="beta-Galactosidase/glucuronidase domain"/>
    <property type="match status" value="1"/>
</dbReference>
<reference evidence="7 8" key="1">
    <citation type="submission" date="2023-04" db="EMBL/GenBank/DDBJ databases">
        <title>A novel bacteria isolated from coastal sediment.</title>
        <authorList>
            <person name="Liu X.-J."/>
            <person name="Du Z.-J."/>
        </authorList>
    </citation>
    <scope>NUCLEOTIDE SEQUENCE [LARGE SCALE GENOMIC DNA]</scope>
    <source>
        <strain evidence="7 8">SDUM461004</strain>
    </source>
</reference>
<dbReference type="RefSeq" id="WP_308983412.1">
    <property type="nucleotide sequence ID" value="NZ_JARXIC010000001.1"/>
</dbReference>
<dbReference type="Proteomes" id="UP001243717">
    <property type="component" value="Unassembled WGS sequence"/>
</dbReference>
<organism evidence="7 8">
    <name type="scientific">Thalassobacterium sedimentorum</name>
    <dbReference type="NCBI Taxonomy" id="3041258"/>
    <lineage>
        <taxon>Bacteria</taxon>
        <taxon>Pseudomonadati</taxon>
        <taxon>Verrucomicrobiota</taxon>
        <taxon>Opitutia</taxon>
        <taxon>Puniceicoccales</taxon>
        <taxon>Coraliomargaritaceae</taxon>
        <taxon>Thalassobacterium</taxon>
    </lineage>
</organism>
<protein>
    <submittedName>
        <fullName evidence="7">Glycoside hydrolase family 2 TIM barrel-domain containing protein</fullName>
    </submittedName>
</protein>
<dbReference type="Pfam" id="PF22666">
    <property type="entry name" value="Glyco_hydro_2_N2"/>
    <property type="match status" value="1"/>
</dbReference>
<dbReference type="Pfam" id="PF02836">
    <property type="entry name" value="Glyco_hydro_2_C"/>
    <property type="match status" value="1"/>
</dbReference>
<dbReference type="InterPro" id="IPR006103">
    <property type="entry name" value="Glyco_hydro_2_cat"/>
</dbReference>
<comment type="similarity">
    <text evidence="1">Belongs to the glycosyl hydrolase 2 family.</text>
</comment>
<evidence type="ECO:0000259" key="4">
    <source>
        <dbReference type="Pfam" id="PF00703"/>
    </source>
</evidence>
<evidence type="ECO:0000313" key="8">
    <source>
        <dbReference type="Proteomes" id="UP001243717"/>
    </source>
</evidence>
<dbReference type="Gene3D" id="2.60.120.260">
    <property type="entry name" value="Galactose-binding domain-like"/>
    <property type="match status" value="1"/>
</dbReference>
<feature type="domain" description="Glycoside hydrolase family 2 immunoglobulin-like beta-sandwich" evidence="4">
    <location>
        <begin position="267"/>
        <end position="395"/>
    </location>
</feature>
<dbReference type="EMBL" id="JARXIC010000001">
    <property type="protein sequence ID" value="MDQ8192903.1"/>
    <property type="molecule type" value="Genomic_DNA"/>
</dbReference>
<evidence type="ECO:0000256" key="3">
    <source>
        <dbReference type="ARBA" id="ARBA00023295"/>
    </source>
</evidence>
<dbReference type="Gene3D" id="2.60.40.10">
    <property type="entry name" value="Immunoglobulins"/>
    <property type="match status" value="1"/>
</dbReference>
<dbReference type="PANTHER" id="PTHR42732">
    <property type="entry name" value="BETA-GALACTOSIDASE"/>
    <property type="match status" value="1"/>
</dbReference>
<feature type="domain" description="Glycoside hydrolase family 2 catalytic" evidence="5">
    <location>
        <begin position="404"/>
        <end position="486"/>
    </location>
</feature>
<dbReference type="InterPro" id="IPR013783">
    <property type="entry name" value="Ig-like_fold"/>
</dbReference>
<dbReference type="GO" id="GO:0016787">
    <property type="term" value="F:hydrolase activity"/>
    <property type="evidence" value="ECO:0007669"/>
    <property type="project" value="UniProtKB-KW"/>
</dbReference>
<proteinExistence type="inferred from homology"/>
<evidence type="ECO:0000256" key="1">
    <source>
        <dbReference type="ARBA" id="ARBA00007401"/>
    </source>
</evidence>
<dbReference type="InterPro" id="IPR054593">
    <property type="entry name" value="Beta-mannosidase-like_N2"/>
</dbReference>
<accession>A0ABU1AFK4</accession>
<gene>
    <name evidence="7" type="ORF">QEH59_00600</name>
</gene>
<dbReference type="InterPro" id="IPR051913">
    <property type="entry name" value="GH2_Domain-Containing"/>
</dbReference>
<keyword evidence="3" id="KW-0326">Glycosidase</keyword>
<dbReference type="InterPro" id="IPR006102">
    <property type="entry name" value="Ig-like_GH2"/>
</dbReference>
<name>A0ABU1AFK4_9BACT</name>
<dbReference type="SUPFAM" id="SSF49785">
    <property type="entry name" value="Galactose-binding domain-like"/>
    <property type="match status" value="1"/>
</dbReference>
<evidence type="ECO:0000259" key="6">
    <source>
        <dbReference type="Pfam" id="PF22666"/>
    </source>
</evidence>
<evidence type="ECO:0000259" key="5">
    <source>
        <dbReference type="Pfam" id="PF02836"/>
    </source>
</evidence>
<dbReference type="InterPro" id="IPR008979">
    <property type="entry name" value="Galactose-bd-like_sf"/>
</dbReference>
<evidence type="ECO:0000256" key="2">
    <source>
        <dbReference type="ARBA" id="ARBA00022801"/>
    </source>
</evidence>
<comment type="caution">
    <text evidence="7">The sequence shown here is derived from an EMBL/GenBank/DDBJ whole genome shotgun (WGS) entry which is preliminary data.</text>
</comment>
<dbReference type="PANTHER" id="PTHR42732:SF1">
    <property type="entry name" value="BETA-MANNOSIDASE"/>
    <property type="match status" value="1"/>
</dbReference>
<evidence type="ECO:0000313" key="7">
    <source>
        <dbReference type="EMBL" id="MDQ8192903.1"/>
    </source>
</evidence>
<dbReference type="Gene3D" id="3.20.20.80">
    <property type="entry name" value="Glycosidases"/>
    <property type="match status" value="1"/>
</dbReference>